<name>A0A2N0VL53_9BACT</name>
<keyword evidence="2" id="KW-1185">Reference proteome</keyword>
<dbReference type="RefSeq" id="WP_101072215.1">
    <property type="nucleotide sequence ID" value="NZ_PISP01000001.1"/>
</dbReference>
<reference evidence="1 2" key="1">
    <citation type="submission" date="2017-11" db="EMBL/GenBank/DDBJ databases">
        <title>Rhodohalobacter 15182 sp. nov., isolated from a salt lake.</title>
        <authorList>
            <person name="Han S."/>
        </authorList>
    </citation>
    <scope>NUCLEOTIDE SEQUENCE [LARGE SCALE GENOMIC DNA]</scope>
    <source>
        <strain evidence="1 2">15182</strain>
    </source>
</reference>
<accession>A0A2N0VL53</accession>
<dbReference type="EMBL" id="PISP01000001">
    <property type="protein sequence ID" value="PKD44927.1"/>
    <property type="molecule type" value="Genomic_DNA"/>
</dbReference>
<dbReference type="Gene3D" id="3.40.50.2000">
    <property type="entry name" value="Glycogen Phosphorylase B"/>
    <property type="match status" value="1"/>
</dbReference>
<dbReference type="SUPFAM" id="SSF53756">
    <property type="entry name" value="UDP-Glycosyltransferase/glycogen phosphorylase"/>
    <property type="match status" value="1"/>
</dbReference>
<dbReference type="Pfam" id="PF13692">
    <property type="entry name" value="Glyco_trans_1_4"/>
    <property type="match status" value="1"/>
</dbReference>
<organism evidence="1 2">
    <name type="scientific">Rhodohalobacter barkolensis</name>
    <dbReference type="NCBI Taxonomy" id="2053187"/>
    <lineage>
        <taxon>Bacteria</taxon>
        <taxon>Pseudomonadati</taxon>
        <taxon>Balneolota</taxon>
        <taxon>Balneolia</taxon>
        <taxon>Balneolales</taxon>
        <taxon>Balneolaceae</taxon>
        <taxon>Rhodohalobacter</taxon>
    </lineage>
</organism>
<keyword evidence="1" id="KW-0808">Transferase</keyword>
<dbReference type="AlphaFoldDB" id="A0A2N0VL53"/>
<evidence type="ECO:0000313" key="1">
    <source>
        <dbReference type="EMBL" id="PKD44927.1"/>
    </source>
</evidence>
<dbReference type="OrthoDB" id="9807209at2"/>
<protein>
    <submittedName>
        <fullName evidence="1">Glycosyltransferase</fullName>
    </submittedName>
</protein>
<proteinExistence type="predicted"/>
<dbReference type="CDD" id="cd03801">
    <property type="entry name" value="GT4_PimA-like"/>
    <property type="match status" value="1"/>
</dbReference>
<dbReference type="Proteomes" id="UP000233398">
    <property type="component" value="Unassembled WGS sequence"/>
</dbReference>
<gene>
    <name evidence="1" type="ORF">CWD77_05565</name>
</gene>
<comment type="caution">
    <text evidence="1">The sequence shown here is derived from an EMBL/GenBank/DDBJ whole genome shotgun (WGS) entry which is preliminary data.</text>
</comment>
<evidence type="ECO:0000313" key="2">
    <source>
        <dbReference type="Proteomes" id="UP000233398"/>
    </source>
</evidence>
<sequence>MSQMEKLLIIGKVWPEPDSSAAGGRMMELIDLFQQAGYDVTFATSASDSDYAVDLAEYDVHRADVEMNSPTFNEFIREMDPNAVMFDRFMTEEQFGWRVAEECPSAVRILDTEDLHCLRAARQSAWKQGCTFEPEMLFEHDITKREIASIYRCDLSLIISEFEFEILRNRFRIQEDLLFYLPFLMEDIPQSSPITFEDRSDFVSIGNFLHEPNWNAVLWLKEEILPLICQQLPNAKLNIYGAYPSQKVDQLDNPKEGFLVQGRAESAEEVISRARVLLAPLRFGAGLKGKLVDAMKFGTPSVTTAIGAEGIADVNDWPGAVTNVPSDFAKHAVELHQNKEEWENAQESGFDLLKQKFDKTKFTDDFLNRVAFISENLQSHRKKNFIGSMLMHHYQQGTKYMSKWIEEKNR</sequence>
<dbReference type="GO" id="GO:0016740">
    <property type="term" value="F:transferase activity"/>
    <property type="evidence" value="ECO:0007669"/>
    <property type="project" value="UniProtKB-KW"/>
</dbReference>